<dbReference type="InterPro" id="IPR037755">
    <property type="entry name" value="Plc1_PH"/>
</dbReference>
<name>A0A0P7AAF9_9HYPO</name>
<dbReference type="InterPro" id="IPR035892">
    <property type="entry name" value="C2_domain_sf"/>
</dbReference>
<dbReference type="InterPro" id="IPR011993">
    <property type="entry name" value="PH-like_dom_sf"/>
</dbReference>
<dbReference type="GO" id="GO:0016042">
    <property type="term" value="P:lipid catabolic process"/>
    <property type="evidence" value="ECO:0007669"/>
    <property type="project" value="UniProtKB-KW"/>
</dbReference>
<dbReference type="PANTHER" id="PTHR10336">
    <property type="entry name" value="PHOSPHOINOSITIDE-SPECIFIC PHOSPHOLIPASE C FAMILY PROTEIN"/>
    <property type="match status" value="1"/>
</dbReference>
<feature type="compositionally biased region" description="Polar residues" evidence="7">
    <location>
        <begin position="77"/>
        <end position="86"/>
    </location>
</feature>
<evidence type="ECO:0000313" key="10">
    <source>
        <dbReference type="EMBL" id="KPM33929.1"/>
    </source>
</evidence>
<keyword evidence="4 6" id="KW-0443">Lipid metabolism</keyword>
<evidence type="ECO:0000259" key="8">
    <source>
        <dbReference type="PROSITE" id="PS50004"/>
    </source>
</evidence>
<dbReference type="SMART" id="SM00149">
    <property type="entry name" value="PLCYc"/>
    <property type="match status" value="1"/>
</dbReference>
<dbReference type="OrthoDB" id="269822at2759"/>
<dbReference type="SUPFAM" id="SSF49562">
    <property type="entry name" value="C2 domain (Calcium/lipid-binding domain, CaLB)"/>
    <property type="match status" value="1"/>
</dbReference>
<dbReference type="Proteomes" id="UP000050424">
    <property type="component" value="Unassembled WGS sequence"/>
</dbReference>
<dbReference type="CDD" id="cd13360">
    <property type="entry name" value="PH_PLC_fungal"/>
    <property type="match status" value="1"/>
</dbReference>
<evidence type="ECO:0000256" key="2">
    <source>
        <dbReference type="ARBA" id="ARBA00022801"/>
    </source>
</evidence>
<dbReference type="Pfam" id="PF00168">
    <property type="entry name" value="C2"/>
    <property type="match status" value="1"/>
</dbReference>
<dbReference type="InterPro" id="IPR001711">
    <property type="entry name" value="PLipase_C_Pinositol-sp_Y"/>
</dbReference>
<evidence type="ECO:0000256" key="3">
    <source>
        <dbReference type="ARBA" id="ARBA00022963"/>
    </source>
</evidence>
<gene>
    <name evidence="10" type="ORF">AK830_g12643</name>
</gene>
<dbReference type="Gene3D" id="3.20.20.190">
    <property type="entry name" value="Phosphatidylinositol (PI) phosphodiesterase"/>
    <property type="match status" value="2"/>
</dbReference>
<dbReference type="SUPFAM" id="SSF50729">
    <property type="entry name" value="PH domain-like"/>
    <property type="match status" value="1"/>
</dbReference>
<evidence type="ECO:0000256" key="4">
    <source>
        <dbReference type="ARBA" id="ARBA00023098"/>
    </source>
</evidence>
<dbReference type="AlphaFoldDB" id="A0A0P7AAF9"/>
<proteinExistence type="predicted"/>
<dbReference type="SUPFAM" id="SSF47473">
    <property type="entry name" value="EF-hand"/>
    <property type="match status" value="1"/>
</dbReference>
<protein>
    <recommendedName>
        <fullName evidence="1 6">Phosphoinositide phospholipase C</fullName>
        <ecNumber evidence="1 6">3.1.4.11</ecNumber>
    </recommendedName>
</protein>
<dbReference type="InterPro" id="IPR000909">
    <property type="entry name" value="PLipase_C_PInositol-sp_X_dom"/>
</dbReference>
<feature type="region of interest" description="Disordered" evidence="7">
    <location>
        <begin position="689"/>
        <end position="711"/>
    </location>
</feature>
<dbReference type="InterPro" id="IPR011992">
    <property type="entry name" value="EF-hand-dom_pair"/>
</dbReference>
<feature type="region of interest" description="Disordered" evidence="7">
    <location>
        <begin position="752"/>
        <end position="776"/>
    </location>
</feature>
<dbReference type="SUPFAM" id="SSF51695">
    <property type="entry name" value="PLC-like phosphodiesterases"/>
    <property type="match status" value="1"/>
</dbReference>
<feature type="region of interest" description="Disordered" evidence="7">
    <location>
        <begin position="52"/>
        <end position="102"/>
    </location>
</feature>
<keyword evidence="5" id="KW-0807">Transducer</keyword>
<feature type="compositionally biased region" description="Basic and acidic residues" evidence="7">
    <location>
        <begin position="1107"/>
        <end position="1122"/>
    </location>
</feature>
<evidence type="ECO:0000256" key="6">
    <source>
        <dbReference type="RuleBase" id="RU361133"/>
    </source>
</evidence>
<dbReference type="PRINTS" id="PR00390">
    <property type="entry name" value="PHPHLIPASEC"/>
</dbReference>
<comment type="caution">
    <text evidence="10">The sequence shown here is derived from an EMBL/GenBank/DDBJ whole genome shotgun (WGS) entry which is preliminary data.</text>
</comment>
<dbReference type="Pfam" id="PF00387">
    <property type="entry name" value="PI-PLC-Y"/>
    <property type="match status" value="1"/>
</dbReference>
<dbReference type="PROSITE" id="PS50004">
    <property type="entry name" value="C2"/>
    <property type="match status" value="1"/>
</dbReference>
<keyword evidence="3 6" id="KW-0442">Lipid degradation</keyword>
<comment type="catalytic activity">
    <reaction evidence="6">
        <text>a 1,2-diacyl-sn-glycero-3-phospho-(1D-myo-inositol-4,5-bisphosphate) + H2O = 1D-myo-inositol 1,4,5-trisphosphate + a 1,2-diacyl-sn-glycerol + H(+)</text>
        <dbReference type="Rhea" id="RHEA:33179"/>
        <dbReference type="ChEBI" id="CHEBI:15377"/>
        <dbReference type="ChEBI" id="CHEBI:15378"/>
        <dbReference type="ChEBI" id="CHEBI:17815"/>
        <dbReference type="ChEBI" id="CHEBI:58456"/>
        <dbReference type="ChEBI" id="CHEBI:203600"/>
        <dbReference type="EC" id="3.1.4.11"/>
    </reaction>
</comment>
<dbReference type="PANTHER" id="PTHR10336:SF36">
    <property type="entry name" value="1-PHOSPHATIDYLINOSITOL 4,5-BISPHOSPHATE PHOSPHODIESTERASE BETA-4"/>
    <property type="match status" value="1"/>
</dbReference>
<dbReference type="CDD" id="cd08598">
    <property type="entry name" value="PI-PLC1c_yeast"/>
    <property type="match status" value="1"/>
</dbReference>
<feature type="compositionally biased region" description="Polar residues" evidence="7">
    <location>
        <begin position="756"/>
        <end position="765"/>
    </location>
</feature>
<dbReference type="Gene3D" id="2.60.40.150">
    <property type="entry name" value="C2 domain"/>
    <property type="match status" value="1"/>
</dbReference>
<feature type="region of interest" description="Disordered" evidence="7">
    <location>
        <begin position="149"/>
        <end position="196"/>
    </location>
</feature>
<keyword evidence="2 6" id="KW-0378">Hydrolase</keyword>
<feature type="compositionally biased region" description="Low complexity" evidence="7">
    <location>
        <begin position="52"/>
        <end position="65"/>
    </location>
</feature>
<dbReference type="PROSITE" id="PS50007">
    <property type="entry name" value="PIPLC_X_DOMAIN"/>
    <property type="match status" value="1"/>
</dbReference>
<dbReference type="CDD" id="cd00275">
    <property type="entry name" value="C2_PLC_like"/>
    <property type="match status" value="1"/>
</dbReference>
<accession>A0A0P7AAF9</accession>
<evidence type="ECO:0000256" key="7">
    <source>
        <dbReference type="SAM" id="MobiDB-lite"/>
    </source>
</evidence>
<feature type="region of interest" description="Disordered" evidence="7">
    <location>
        <begin position="1101"/>
        <end position="1122"/>
    </location>
</feature>
<feature type="compositionally biased region" description="Polar residues" evidence="7">
    <location>
        <begin position="13"/>
        <end position="24"/>
    </location>
</feature>
<dbReference type="GO" id="GO:0051209">
    <property type="term" value="P:release of sequestered calcium ion into cytosol"/>
    <property type="evidence" value="ECO:0007669"/>
    <property type="project" value="TreeGrafter"/>
</dbReference>
<evidence type="ECO:0000256" key="1">
    <source>
        <dbReference type="ARBA" id="ARBA00012368"/>
    </source>
</evidence>
<dbReference type="SMART" id="SM00239">
    <property type="entry name" value="C2"/>
    <property type="match status" value="1"/>
</dbReference>
<feature type="compositionally biased region" description="Low complexity" evidence="7">
    <location>
        <begin position="25"/>
        <end position="36"/>
    </location>
</feature>
<reference evidence="10 11" key="1">
    <citation type="submission" date="2015-09" db="EMBL/GenBank/DDBJ databases">
        <title>Draft genome of a European isolate of the apple canker pathogen Neonectria ditissima.</title>
        <authorList>
            <person name="Gomez-Cortecero A."/>
            <person name="Harrison R.J."/>
            <person name="Armitage A.D."/>
        </authorList>
    </citation>
    <scope>NUCLEOTIDE SEQUENCE [LARGE SCALE GENOMIC DNA]</scope>
    <source>
        <strain evidence="10 11">R09/05</strain>
    </source>
</reference>
<dbReference type="FunFam" id="3.20.20.190:FF:000049">
    <property type="entry name" value="Phosphoinositide phospholipase C"/>
    <property type="match status" value="1"/>
</dbReference>
<feature type="domain" description="PI-PLC Y-box" evidence="9">
    <location>
        <begin position="783"/>
        <end position="901"/>
    </location>
</feature>
<dbReference type="EMBL" id="LKCW01000477">
    <property type="protein sequence ID" value="KPM33929.1"/>
    <property type="molecule type" value="Genomic_DNA"/>
</dbReference>
<dbReference type="Pfam" id="PF00388">
    <property type="entry name" value="PI-PLC-X"/>
    <property type="match status" value="1"/>
</dbReference>
<dbReference type="STRING" id="78410.A0A0P7AAF9"/>
<feature type="region of interest" description="Disordered" evidence="7">
    <location>
        <begin position="1"/>
        <end position="40"/>
    </location>
</feature>
<dbReference type="GO" id="GO:0048015">
    <property type="term" value="P:phosphatidylinositol-mediated signaling"/>
    <property type="evidence" value="ECO:0007669"/>
    <property type="project" value="TreeGrafter"/>
</dbReference>
<dbReference type="PROSITE" id="PS50008">
    <property type="entry name" value="PIPLC_Y_DOMAIN"/>
    <property type="match status" value="1"/>
</dbReference>
<sequence>MSSFNPAPAKQHSLPSTPQLQTDMSSFSRSPTSYPSQVLTAFRSHSQPSVPLSAISASSVASNSLQGSPIMSPDTAVLTTSSSVQPSPEPMRGRDEEPCPSNFQLPESILSRKTSTTSLGYSLVTIPGTIPEPIPKGNLIRRFSNRAHRFASRRRQSSAAPASRDGSVGPSILRRRSDSNTTAPPEGNALTDTDEELDPVLDDAISLLGLDSAAQNSSGNNSSAGSINGSASTMAGPVLPAELQNGSPVFKVSRKTRTKRVQLVYHTESNKLSWDSTKPHKSLHVDEIREIRTGTDVQQYCLDFAVSDSLTPTWFTIIYTPAENSKTKFLHIVADDEESLTNWTEFLDAMLKYRQELMTSLMSFNDRAIAQYWQSEMAKQFGDKPRGLGQEELDIAGVKRVCQNLHIYSSQWTLEANFFRSDARRREKLNFTEFKDFVRRMKQRHDVQRIIRSIAANPEIGITLPEFLNFLRDVQGEDVDSNLAMWERHFAYFSRQFRNVDVDSPDVTQNMQVMSEAALVGYLASEFNMPLEAEPQGYKLTRPMNEYIISSSHNTYLLGRQVAGQSSVEGYISALVRGCRCVEVDCWDGSAGQPEVNHGRTLTTSISFREVMTTINKYAFIKSKFPLWISLEVHCTPAQQAVMVDIIKDSFGSRLVVETLEDSPDKLPSPSELMERVLIKVKKPQIKEEPVSTDFRGRRRGNSLNSPLSRPMTDAAALMPSQSLPQSPMLSPSHSSRRLVSKTRVNTITEGRVQGMMSSSTSDNESGGERSAKKASNKTVKVLGELGVYCAGVKFAGFDTPEAKQYNHIFSFMESSFAKHSRVKEEKMALDIHNMRYMMRVYPDRTRITSNNFDPLLYWRRGVQMAALNWQTFDLGMQINRAMFAGGRDISGYVHKPAELRDIQVLPFNSDIAEGKKERSVVSFSIDVISAQQLMRPANLPANKSMDPYVEVEIFHANDKRDKKDMSSSGSLDLDSPEKFQTDVIRQNGFNPMFDRQFKFKVTTKHPELIFVRWSVKLSNDGESYNDRPAVATYTAKLNNLKQGYRTLPLLNHAGDQYLFSKLFCKIKVDSVEKMMIDAPRRNQDSNKFNRLGGKVFSRINTSPRGTIDKSSTEKTSFDSYP</sequence>
<organism evidence="10 11">
    <name type="scientific">Neonectria ditissima</name>
    <dbReference type="NCBI Taxonomy" id="78410"/>
    <lineage>
        <taxon>Eukaryota</taxon>
        <taxon>Fungi</taxon>
        <taxon>Dikarya</taxon>
        <taxon>Ascomycota</taxon>
        <taxon>Pezizomycotina</taxon>
        <taxon>Sordariomycetes</taxon>
        <taxon>Hypocreomycetidae</taxon>
        <taxon>Hypocreales</taxon>
        <taxon>Nectriaceae</taxon>
        <taxon>Neonectria</taxon>
    </lineage>
</organism>
<feature type="domain" description="C2" evidence="8">
    <location>
        <begin position="902"/>
        <end position="1052"/>
    </location>
</feature>
<dbReference type="Gene3D" id="2.30.29.30">
    <property type="entry name" value="Pleckstrin-homology domain (PH domain)/Phosphotyrosine-binding domain (PTB)"/>
    <property type="match status" value="1"/>
</dbReference>
<evidence type="ECO:0000259" key="9">
    <source>
        <dbReference type="PROSITE" id="PS50008"/>
    </source>
</evidence>
<dbReference type="EC" id="3.1.4.11" evidence="1 6"/>
<dbReference type="InterPro" id="IPR001192">
    <property type="entry name" value="PI-PLC_fam"/>
</dbReference>
<dbReference type="SMART" id="SM00148">
    <property type="entry name" value="PLCXc"/>
    <property type="match status" value="1"/>
</dbReference>
<keyword evidence="11" id="KW-1185">Reference proteome</keyword>
<evidence type="ECO:0000256" key="5">
    <source>
        <dbReference type="ARBA" id="ARBA00023224"/>
    </source>
</evidence>
<evidence type="ECO:0000313" key="11">
    <source>
        <dbReference type="Proteomes" id="UP000050424"/>
    </source>
</evidence>
<dbReference type="GO" id="GO:0004435">
    <property type="term" value="F:phosphatidylinositol-4,5-bisphosphate phospholipase C activity"/>
    <property type="evidence" value="ECO:0007669"/>
    <property type="project" value="UniProtKB-EC"/>
</dbReference>
<dbReference type="InterPro" id="IPR000008">
    <property type="entry name" value="C2_dom"/>
</dbReference>
<dbReference type="InterPro" id="IPR017946">
    <property type="entry name" value="PLC-like_Pdiesterase_TIM-brl"/>
</dbReference>